<gene>
    <name evidence="3" type="ORF">GCM10011320_16490</name>
</gene>
<dbReference type="GO" id="GO:0016491">
    <property type="term" value="F:oxidoreductase activity"/>
    <property type="evidence" value="ECO:0007669"/>
    <property type="project" value="UniProtKB-KW"/>
</dbReference>
<reference evidence="3" key="2">
    <citation type="submission" date="2020-09" db="EMBL/GenBank/DDBJ databases">
        <authorList>
            <person name="Sun Q."/>
            <person name="Zhou Y."/>
        </authorList>
    </citation>
    <scope>NUCLEOTIDE SEQUENCE</scope>
    <source>
        <strain evidence="3">CGMCC 1.3617</strain>
    </source>
</reference>
<evidence type="ECO:0000313" key="4">
    <source>
        <dbReference type="Proteomes" id="UP000661507"/>
    </source>
</evidence>
<sequence>MTARASDAIVIGGGLVGAAIAHGLRDQGLDTVLLDEGDIAFRASRGNFGLVWVQSKGLGAPWYQQWTRNSAAAWPDLAQDLTARTGLNLSLLQPGGIGLCLTEAEFEDRSRRMEQMRAEAGNFGFDYRMIRSHELRDMLPGLGPTVVGGSFTPYDGHVSPLALLQSLHRVFTEAGGAYIPNAKVTSGTAAPNDFRVETAAGTFTAPRIVLAAGLGNAELAPLFGLNAPVRPQKGQVLVTERARTILPMPTTSIRQTGEGSIMLGESQEEAGFDLSQQPPVMATIAERAVRSFPWIAELNIVRAWSALRVMAPDGLPIYDQSDRFPGAFTANCHSGVTLAGAHARMLAPMIAAGALDPLLAPFSAKRFDVQNAA</sequence>
<protein>
    <submittedName>
        <fullName evidence="3">FAD-dependent oxidoreductase</fullName>
    </submittedName>
</protein>
<name>A0A917KDE1_9PROT</name>
<dbReference type="SUPFAM" id="SSF54373">
    <property type="entry name" value="FAD-linked reductases, C-terminal domain"/>
    <property type="match status" value="1"/>
</dbReference>
<dbReference type="PANTHER" id="PTHR13847">
    <property type="entry name" value="SARCOSINE DEHYDROGENASE-RELATED"/>
    <property type="match status" value="1"/>
</dbReference>
<feature type="domain" description="FAD dependent oxidoreductase" evidence="2">
    <location>
        <begin position="7"/>
        <end position="347"/>
    </location>
</feature>
<dbReference type="PANTHER" id="PTHR13847:SF287">
    <property type="entry name" value="FAD-DEPENDENT OXIDOREDUCTASE DOMAIN-CONTAINING PROTEIN 1"/>
    <property type="match status" value="1"/>
</dbReference>
<dbReference type="InterPro" id="IPR036188">
    <property type="entry name" value="FAD/NAD-bd_sf"/>
</dbReference>
<keyword evidence="4" id="KW-1185">Reference proteome</keyword>
<dbReference type="Gene3D" id="3.50.50.60">
    <property type="entry name" value="FAD/NAD(P)-binding domain"/>
    <property type="match status" value="1"/>
</dbReference>
<proteinExistence type="predicted"/>
<dbReference type="Pfam" id="PF01266">
    <property type="entry name" value="DAO"/>
    <property type="match status" value="1"/>
</dbReference>
<dbReference type="InterPro" id="IPR006076">
    <property type="entry name" value="FAD-dep_OxRdtase"/>
</dbReference>
<accession>A0A917KDE1</accession>
<dbReference type="EMBL" id="BMKW01000003">
    <property type="protein sequence ID" value="GGJ10110.1"/>
    <property type="molecule type" value="Genomic_DNA"/>
</dbReference>
<evidence type="ECO:0000256" key="1">
    <source>
        <dbReference type="ARBA" id="ARBA00023002"/>
    </source>
</evidence>
<dbReference type="SUPFAM" id="SSF51905">
    <property type="entry name" value="FAD/NAD(P)-binding domain"/>
    <property type="match status" value="1"/>
</dbReference>
<organism evidence="3 4">
    <name type="scientific">Neoroseomonas lacus</name>
    <dbReference type="NCBI Taxonomy" id="287609"/>
    <lineage>
        <taxon>Bacteria</taxon>
        <taxon>Pseudomonadati</taxon>
        <taxon>Pseudomonadota</taxon>
        <taxon>Alphaproteobacteria</taxon>
        <taxon>Acetobacterales</taxon>
        <taxon>Acetobacteraceae</taxon>
        <taxon>Neoroseomonas</taxon>
    </lineage>
</organism>
<keyword evidence="1" id="KW-0560">Oxidoreductase</keyword>
<reference evidence="3" key="1">
    <citation type="journal article" date="2014" name="Int. J. Syst. Evol. Microbiol.">
        <title>Complete genome sequence of Corynebacterium casei LMG S-19264T (=DSM 44701T), isolated from a smear-ripened cheese.</title>
        <authorList>
            <consortium name="US DOE Joint Genome Institute (JGI-PGF)"/>
            <person name="Walter F."/>
            <person name="Albersmeier A."/>
            <person name="Kalinowski J."/>
            <person name="Ruckert C."/>
        </authorList>
    </citation>
    <scope>NUCLEOTIDE SEQUENCE</scope>
    <source>
        <strain evidence="3">CGMCC 1.3617</strain>
    </source>
</reference>
<dbReference type="Proteomes" id="UP000661507">
    <property type="component" value="Unassembled WGS sequence"/>
</dbReference>
<comment type="caution">
    <text evidence="3">The sequence shown here is derived from an EMBL/GenBank/DDBJ whole genome shotgun (WGS) entry which is preliminary data.</text>
</comment>
<dbReference type="AlphaFoldDB" id="A0A917KDE1"/>
<dbReference type="Gene3D" id="3.30.9.10">
    <property type="entry name" value="D-Amino Acid Oxidase, subunit A, domain 2"/>
    <property type="match status" value="1"/>
</dbReference>
<evidence type="ECO:0000259" key="2">
    <source>
        <dbReference type="Pfam" id="PF01266"/>
    </source>
</evidence>
<dbReference type="GO" id="GO:0005737">
    <property type="term" value="C:cytoplasm"/>
    <property type="evidence" value="ECO:0007669"/>
    <property type="project" value="TreeGrafter"/>
</dbReference>
<evidence type="ECO:0000313" key="3">
    <source>
        <dbReference type="EMBL" id="GGJ10110.1"/>
    </source>
</evidence>
<dbReference type="RefSeq" id="WP_188966546.1">
    <property type="nucleotide sequence ID" value="NZ_BMKW01000003.1"/>
</dbReference>